<dbReference type="InterPro" id="IPR021760">
    <property type="entry name" value="RepC_C"/>
</dbReference>
<evidence type="ECO:0000259" key="3">
    <source>
        <dbReference type="Pfam" id="PF11800"/>
    </source>
</evidence>
<accession>A0A5C6AA66</accession>
<reference evidence="4 5" key="1">
    <citation type="submission" date="2019-02" db="EMBL/GenBank/DDBJ databases">
        <title>Deep-cultivation of Planctomycetes and their phenomic and genomic characterization uncovers novel biology.</title>
        <authorList>
            <person name="Wiegand S."/>
            <person name="Jogler M."/>
            <person name="Boedeker C."/>
            <person name="Pinto D."/>
            <person name="Vollmers J."/>
            <person name="Rivas-Marin E."/>
            <person name="Kohn T."/>
            <person name="Peeters S.H."/>
            <person name="Heuer A."/>
            <person name="Rast P."/>
            <person name="Oberbeckmann S."/>
            <person name="Bunk B."/>
            <person name="Jeske O."/>
            <person name="Meyerdierks A."/>
            <person name="Storesund J.E."/>
            <person name="Kallscheuer N."/>
            <person name="Luecker S."/>
            <person name="Lage O.M."/>
            <person name="Pohl T."/>
            <person name="Merkel B.J."/>
            <person name="Hornburger P."/>
            <person name="Mueller R.-W."/>
            <person name="Bruemmer F."/>
            <person name="Labrenz M."/>
            <person name="Spormann A.M."/>
            <person name="Op Den Camp H."/>
            <person name="Overmann J."/>
            <person name="Amann R."/>
            <person name="Jetten M.S.M."/>
            <person name="Mascher T."/>
            <person name="Medema M.H."/>
            <person name="Devos D.P."/>
            <person name="Kaster A.-K."/>
            <person name="Ovreas L."/>
            <person name="Rohde M."/>
            <person name="Galperin M.Y."/>
            <person name="Jogler C."/>
        </authorList>
    </citation>
    <scope>NUCLEOTIDE SEQUENCE [LARGE SCALE GENOMIC DNA]</scope>
    <source>
        <strain evidence="4 5">Pla108</strain>
    </source>
</reference>
<evidence type="ECO:0000313" key="4">
    <source>
        <dbReference type="EMBL" id="TWT96922.1"/>
    </source>
</evidence>
<feature type="region of interest" description="Disordered" evidence="1">
    <location>
        <begin position="1"/>
        <end position="24"/>
    </location>
</feature>
<feature type="region of interest" description="Disordered" evidence="1">
    <location>
        <begin position="279"/>
        <end position="307"/>
    </location>
</feature>
<dbReference type="NCBIfam" id="NF040974">
    <property type="entry name" value="RepABC_RepC"/>
    <property type="match status" value="1"/>
</dbReference>
<dbReference type="Proteomes" id="UP000317421">
    <property type="component" value="Unassembled WGS sequence"/>
</dbReference>
<proteinExistence type="predicted"/>
<keyword evidence="5" id="KW-1185">Reference proteome</keyword>
<evidence type="ECO:0000259" key="2">
    <source>
        <dbReference type="Pfam" id="PF03428"/>
    </source>
</evidence>
<gene>
    <name evidence="4" type="ORF">Pla108_26980</name>
</gene>
<evidence type="ECO:0000256" key="1">
    <source>
        <dbReference type="SAM" id="MobiDB-lite"/>
    </source>
</evidence>
<dbReference type="Pfam" id="PF03428">
    <property type="entry name" value="RP-C"/>
    <property type="match status" value="1"/>
</dbReference>
<feature type="compositionally biased region" description="Basic and acidic residues" evidence="1">
    <location>
        <begin position="292"/>
        <end position="302"/>
    </location>
</feature>
<feature type="domain" description="Plasmid replication protein C C-terminal" evidence="3">
    <location>
        <begin position="333"/>
        <end position="418"/>
    </location>
</feature>
<dbReference type="EMBL" id="SJPR01000003">
    <property type="protein sequence ID" value="TWT96922.1"/>
    <property type="molecule type" value="Genomic_DNA"/>
</dbReference>
<dbReference type="AlphaFoldDB" id="A0A5C6AA66"/>
<organism evidence="4 5">
    <name type="scientific">Botrimarina colliarenosi</name>
    <dbReference type="NCBI Taxonomy" id="2528001"/>
    <lineage>
        <taxon>Bacteria</taxon>
        <taxon>Pseudomonadati</taxon>
        <taxon>Planctomycetota</taxon>
        <taxon>Planctomycetia</taxon>
        <taxon>Pirellulales</taxon>
        <taxon>Lacipirellulaceae</taxon>
        <taxon>Botrimarina</taxon>
    </lineage>
</organism>
<dbReference type="InterPro" id="IPR047611">
    <property type="entry name" value="RepABC_RepC"/>
</dbReference>
<dbReference type="RefSeq" id="WP_146445423.1">
    <property type="nucleotide sequence ID" value="NZ_SJPR01000003.1"/>
</dbReference>
<dbReference type="Pfam" id="PF11800">
    <property type="entry name" value="RP-C_C"/>
    <property type="match status" value="1"/>
</dbReference>
<feature type="domain" description="Plasmid replication protein C N-terminal" evidence="2">
    <location>
        <begin position="32"/>
        <end position="186"/>
    </location>
</feature>
<dbReference type="OrthoDB" id="7488837at2"/>
<dbReference type="InterPro" id="IPR005090">
    <property type="entry name" value="RepC_N"/>
</dbReference>
<comment type="caution">
    <text evidence="4">The sequence shown here is derived from an EMBL/GenBank/DDBJ whole genome shotgun (WGS) entry which is preliminary data.</text>
</comment>
<protein>
    <submittedName>
        <fullName evidence="4">Uncharacterized protein</fullName>
    </submittedName>
</protein>
<sequence>MQCKINEPRTTQPQRLAAQKSRFEEEHRDPFAALEEDADRYQLLLLVKRVGKEGGFSPRMIQLLDYYLAYTTKEDWEEGSRPIVFQSVGRTAMDLGVSERQIQKLEKQLFAVGAITWRDSGNHKRYGLRDKRTGRLVYAFGVDLTPLGHLKNDLEDKLHQKRLYVEAWRATKRDISMCRRRIRSALIEADEQGIDKSQRAAWEEEYGAIAHQLRTHHSLQELRGLLVRHTELLRRLSGAIGQQGGRCARSEPTIAATDICADRSEEKFAHLEYSNPINQVSSRPAGVGLQEGGREEPEDQRRTLKPSCSTVSLRQALSGATDRFLQRLPHPSSQPNWSDLIEAAYEIRGELRISQQSWNDACRILGRPSAAVCVLLTDRGTTRVSGRVRLPDAYFQGMVRKGSHGKLRLDTSLLAHQREV</sequence>
<evidence type="ECO:0000313" key="5">
    <source>
        <dbReference type="Proteomes" id="UP000317421"/>
    </source>
</evidence>
<name>A0A5C6AA66_9BACT</name>